<dbReference type="STRING" id="283909.R7UNJ5"/>
<dbReference type="EMBL" id="KB301444">
    <property type="protein sequence ID" value="ELU05507.1"/>
    <property type="molecule type" value="Genomic_DNA"/>
</dbReference>
<dbReference type="GO" id="GO:0071230">
    <property type="term" value="P:cellular response to amino acid stimulus"/>
    <property type="evidence" value="ECO:0007669"/>
    <property type="project" value="InterPro"/>
</dbReference>
<dbReference type="GO" id="GO:0005085">
    <property type="term" value="F:guanyl-nucleotide exchange factor activity"/>
    <property type="evidence" value="ECO:0007669"/>
    <property type="project" value="TreeGrafter"/>
</dbReference>
<evidence type="ECO:0000256" key="3">
    <source>
        <dbReference type="ARBA" id="ARBA00023228"/>
    </source>
</evidence>
<dbReference type="GO" id="GO:0071986">
    <property type="term" value="C:Ragulator complex"/>
    <property type="evidence" value="ECO:0007669"/>
    <property type="project" value="InterPro"/>
</dbReference>
<dbReference type="InParanoid" id="R7UNJ5"/>
<dbReference type="PANTHER" id="PTHR33967:SF1">
    <property type="entry name" value="RAGULATOR COMPLEX PROTEIN LAMTOR4"/>
    <property type="match status" value="1"/>
</dbReference>
<accession>R7UNJ5</accession>
<comment type="subcellular location">
    <subcellularLocation>
        <location evidence="1">Lysosome</location>
    </subcellularLocation>
</comment>
<dbReference type="GO" id="GO:0032008">
    <property type="term" value="P:positive regulation of TOR signaling"/>
    <property type="evidence" value="ECO:0007669"/>
    <property type="project" value="InterPro"/>
</dbReference>
<dbReference type="FunCoup" id="R7UNJ5">
    <property type="interactions" value="647"/>
</dbReference>
<dbReference type="PANTHER" id="PTHR33967">
    <property type="entry name" value="RAGULATOR COMPLEX PROTEIN LAMTOR4"/>
    <property type="match status" value="1"/>
</dbReference>
<dbReference type="GO" id="GO:0005764">
    <property type="term" value="C:lysosome"/>
    <property type="evidence" value="ECO:0007669"/>
    <property type="project" value="UniProtKB-SubCell"/>
</dbReference>
<gene>
    <name evidence="5" type="ORF">CAPTEDRAFT_145761</name>
</gene>
<evidence type="ECO:0000256" key="1">
    <source>
        <dbReference type="ARBA" id="ARBA00004371"/>
    </source>
</evidence>
<dbReference type="InterPro" id="IPR034601">
    <property type="entry name" value="LAMTOR4"/>
</dbReference>
<evidence type="ECO:0000256" key="2">
    <source>
        <dbReference type="ARBA" id="ARBA00010627"/>
    </source>
</evidence>
<keyword evidence="3" id="KW-0458">Lysosome</keyword>
<dbReference type="AlphaFoldDB" id="R7UNJ5"/>
<reference evidence="5" key="1">
    <citation type="journal article" date="2013" name="Nature">
        <title>Insights into bilaterian evolution from three spiralian genomes.</title>
        <authorList>
            <person name="Simakov O."/>
            <person name="Marletaz F."/>
            <person name="Cho S.J."/>
            <person name="Edsinger-Gonzales E."/>
            <person name="Havlak P."/>
            <person name="Hellsten U."/>
            <person name="Kuo D.H."/>
            <person name="Larsson T."/>
            <person name="Lv J."/>
            <person name="Arendt D."/>
            <person name="Savage R."/>
            <person name="Osoegawa K."/>
            <person name="de Jong P."/>
            <person name="Grimwood J."/>
            <person name="Chapman J.A."/>
            <person name="Shapiro H."/>
            <person name="Aerts A."/>
            <person name="Otillar R.P."/>
            <person name="Terry A.Y."/>
            <person name="Boore J.L."/>
            <person name="Grigoriev I.V."/>
            <person name="Lindberg D.R."/>
            <person name="Seaver E.C."/>
            <person name="Weisblat D.A."/>
            <person name="Putnam N.H."/>
            <person name="Rokhsar D.S."/>
        </authorList>
    </citation>
    <scope>NUCLEOTIDE SEQUENCE</scope>
    <source>
        <strain evidence="5">I ESC-2004</strain>
    </source>
</reference>
<evidence type="ECO:0000256" key="4">
    <source>
        <dbReference type="ARBA" id="ARBA00032690"/>
    </source>
</evidence>
<organism evidence="5">
    <name type="scientific">Capitella teleta</name>
    <name type="common">Polychaete worm</name>
    <dbReference type="NCBI Taxonomy" id="283909"/>
    <lineage>
        <taxon>Eukaryota</taxon>
        <taxon>Metazoa</taxon>
        <taxon>Spiralia</taxon>
        <taxon>Lophotrochozoa</taxon>
        <taxon>Annelida</taxon>
        <taxon>Polychaeta</taxon>
        <taxon>Sedentaria</taxon>
        <taxon>Scolecida</taxon>
        <taxon>Capitellidae</taxon>
        <taxon>Capitella</taxon>
    </lineage>
</organism>
<feature type="non-terminal residue" evidence="5">
    <location>
        <position position="1"/>
    </location>
</feature>
<protein>
    <recommendedName>
        <fullName evidence="4">Late endosomal/lysosomal adaptor and MAPK and MTOR activator 4</fullName>
    </recommendedName>
</protein>
<dbReference type="OrthoDB" id="275011at2759"/>
<sequence>FTTMTTQSIERIPDSLGYLILNEDGAVLGSGGDLVNDEQTADRIINLVRSAVKLSCTSSMHDRHMANFKKMSLLWEDFLYAIAISNHKVYVSKRHNIPSEPITA</sequence>
<evidence type="ECO:0000313" key="5">
    <source>
        <dbReference type="EMBL" id="ELU05507.1"/>
    </source>
</evidence>
<comment type="similarity">
    <text evidence="2">Belongs to the LAMTOR4 family.</text>
</comment>
<name>R7UNJ5_CAPTE</name>
<proteinExistence type="inferred from homology"/>